<evidence type="ECO:0008006" key="3">
    <source>
        <dbReference type="Google" id="ProtNLM"/>
    </source>
</evidence>
<comment type="caution">
    <text evidence="1">The sequence shown here is derived from an EMBL/GenBank/DDBJ whole genome shotgun (WGS) entry which is preliminary data.</text>
</comment>
<evidence type="ECO:0000313" key="2">
    <source>
        <dbReference type="Proteomes" id="UP000245390"/>
    </source>
</evidence>
<dbReference type="InterPro" id="IPR018697">
    <property type="entry name" value="DUF2199"/>
</dbReference>
<evidence type="ECO:0000313" key="1">
    <source>
        <dbReference type="EMBL" id="PWK55739.1"/>
    </source>
</evidence>
<gene>
    <name evidence="1" type="ORF">C8D95_106135</name>
</gene>
<dbReference type="EMBL" id="QGGV01000006">
    <property type="protein sequence ID" value="PWK55739.1"/>
    <property type="molecule type" value="Genomic_DNA"/>
</dbReference>
<dbReference type="Proteomes" id="UP000245390">
    <property type="component" value="Unassembled WGS sequence"/>
</dbReference>
<protein>
    <recommendedName>
        <fullName evidence="3">DUF2199 domain-containing protein</fullName>
    </recommendedName>
</protein>
<dbReference type="AlphaFoldDB" id="A0A316G4C0"/>
<dbReference type="RefSeq" id="WP_164721736.1">
    <property type="nucleotide sequence ID" value="NZ_CP034588.1"/>
</dbReference>
<dbReference type="Pfam" id="PF09965">
    <property type="entry name" value="DUF2199"/>
    <property type="match status" value="1"/>
</dbReference>
<proteinExistence type="predicted"/>
<accession>A0A316G4C0</accession>
<sequence length="190" mass="21063">MSLAGDPRWQRFNDSSRACPCCGQAFSGVFDIGYDHPDPWPHGNRAQSGKDVLAVGDDKLTADLCAFGKYRFVRCVLPIPIIGSDQRFAFGPWGSVSQDSYDIYVRNFYNPDEPFDGCFAWLTNQLPGFEIDEPLPCNLVPGANGQRPVLEVHDGAHELAELQETGITFDRLLDIYAAAGQDIRPHLLQS</sequence>
<keyword evidence="2" id="KW-1185">Reference proteome</keyword>
<organism evidence="1 2">
    <name type="scientific">Silicimonas algicola</name>
    <dbReference type="NCBI Taxonomy" id="1826607"/>
    <lineage>
        <taxon>Bacteria</taxon>
        <taxon>Pseudomonadati</taxon>
        <taxon>Pseudomonadota</taxon>
        <taxon>Alphaproteobacteria</taxon>
        <taxon>Rhodobacterales</taxon>
        <taxon>Paracoccaceae</taxon>
    </lineage>
</organism>
<reference evidence="1 2" key="1">
    <citation type="submission" date="2018-05" db="EMBL/GenBank/DDBJ databases">
        <title>Genomic Encyclopedia of Type Strains, Phase IV (KMG-IV): sequencing the most valuable type-strain genomes for metagenomic binning, comparative biology and taxonomic classification.</title>
        <authorList>
            <person name="Goeker M."/>
        </authorList>
    </citation>
    <scope>NUCLEOTIDE SEQUENCE [LARGE SCALE GENOMIC DNA]</scope>
    <source>
        <strain evidence="1 2">DSM 103371</strain>
    </source>
</reference>
<name>A0A316G4C0_9RHOB</name>